<dbReference type="Pfam" id="PF03480">
    <property type="entry name" value="DctP"/>
    <property type="match status" value="1"/>
</dbReference>
<proteinExistence type="predicted"/>
<dbReference type="Proteomes" id="UP000616114">
    <property type="component" value="Unassembled WGS sequence"/>
</dbReference>
<evidence type="ECO:0000313" key="4">
    <source>
        <dbReference type="Proteomes" id="UP000616114"/>
    </source>
</evidence>
<keyword evidence="4" id="KW-1185">Reference proteome</keyword>
<comment type="caution">
    <text evidence="3">The sequence shown here is derived from an EMBL/GenBank/DDBJ whole genome shotgun (WGS) entry which is preliminary data.</text>
</comment>
<feature type="chain" id="PRO_5039444595" evidence="2">
    <location>
        <begin position="44"/>
        <end position="371"/>
    </location>
</feature>
<dbReference type="Gene3D" id="3.40.190.170">
    <property type="entry name" value="Bacterial extracellular solute-binding protein, family 7"/>
    <property type="match status" value="1"/>
</dbReference>
<dbReference type="PANTHER" id="PTHR33376:SF15">
    <property type="entry name" value="BLL6794 PROTEIN"/>
    <property type="match status" value="1"/>
</dbReference>
<name>A0A8J2TVJ4_9MICO</name>
<protein>
    <submittedName>
        <fullName evidence="3">C4-dicarboxylate ABC transporter</fullName>
    </submittedName>
</protein>
<organism evidence="3 4">
    <name type="scientific">Sediminivirga luteola</name>
    <dbReference type="NCBI Taxonomy" id="1774748"/>
    <lineage>
        <taxon>Bacteria</taxon>
        <taxon>Bacillati</taxon>
        <taxon>Actinomycetota</taxon>
        <taxon>Actinomycetes</taxon>
        <taxon>Micrococcales</taxon>
        <taxon>Brevibacteriaceae</taxon>
        <taxon>Sediminivirga</taxon>
    </lineage>
</organism>
<keyword evidence="1 2" id="KW-0732">Signal</keyword>
<dbReference type="InterPro" id="IPR038404">
    <property type="entry name" value="TRAP_DctP_sf"/>
</dbReference>
<reference evidence="3" key="2">
    <citation type="submission" date="2020-09" db="EMBL/GenBank/DDBJ databases">
        <authorList>
            <person name="Sun Q."/>
            <person name="Zhou Y."/>
        </authorList>
    </citation>
    <scope>NUCLEOTIDE SEQUENCE</scope>
    <source>
        <strain evidence="3">CGMCC 1.12785</strain>
    </source>
</reference>
<evidence type="ECO:0000256" key="1">
    <source>
        <dbReference type="ARBA" id="ARBA00022729"/>
    </source>
</evidence>
<gene>
    <name evidence="3" type="ORF">GCM10011333_03470</name>
</gene>
<reference evidence="3" key="1">
    <citation type="journal article" date="2014" name="Int. J. Syst. Evol. Microbiol.">
        <title>Complete genome sequence of Corynebacterium casei LMG S-19264T (=DSM 44701T), isolated from a smear-ripened cheese.</title>
        <authorList>
            <consortium name="US DOE Joint Genome Institute (JGI-PGF)"/>
            <person name="Walter F."/>
            <person name="Albersmeier A."/>
            <person name="Kalinowski J."/>
            <person name="Ruckert C."/>
        </authorList>
    </citation>
    <scope>NUCLEOTIDE SEQUENCE</scope>
    <source>
        <strain evidence="3">CGMCC 1.12785</strain>
    </source>
</reference>
<dbReference type="RefSeq" id="WP_229744857.1">
    <property type="nucleotide sequence ID" value="NZ_BMFY01000001.1"/>
</dbReference>
<dbReference type="InterPro" id="IPR018389">
    <property type="entry name" value="DctP_fam"/>
</dbReference>
<dbReference type="PANTHER" id="PTHR33376">
    <property type="match status" value="1"/>
</dbReference>
<evidence type="ECO:0000256" key="2">
    <source>
        <dbReference type="SAM" id="SignalP"/>
    </source>
</evidence>
<sequence>MPEPVFRTRRSPGRHRRRPGRTLLALAASALLAASGCTTPLVADATVLKLADNYAPTHMFAEYGVLGFIEEIQEAADEPISVEYYPSGQMGGPREVLSLNRAGSLDITPAAPAYLADQLPLSSVTDLPGLFENSCVAARSLQELLSPGGILYEEEYEPRGLRPLWVAVLPGYEIMTVGRPVEQPADLRGLTIRSSGGAMDGNIAALGAAPVSMPASDAYEALSRRTVDGVSFPPASVLPYRLQEVLAYSTEGLNAGAFAIPYVMSESTWESLTQVQQQRVQEAAQRANERLCEGIEHEGPAAREVMAEDGVEFVRFDEQQAEEFAEMLQPVRERWASELDRVGKPGSAVLQEFERALQTHERDADQEEGTA</sequence>
<feature type="signal peptide" evidence="2">
    <location>
        <begin position="1"/>
        <end position="43"/>
    </location>
</feature>
<accession>A0A8J2TVJ4</accession>
<dbReference type="AlphaFoldDB" id="A0A8J2TVJ4"/>
<dbReference type="EMBL" id="BMFY01000001">
    <property type="protein sequence ID" value="GGA03987.1"/>
    <property type="molecule type" value="Genomic_DNA"/>
</dbReference>
<dbReference type="GO" id="GO:0055085">
    <property type="term" value="P:transmembrane transport"/>
    <property type="evidence" value="ECO:0007669"/>
    <property type="project" value="InterPro"/>
</dbReference>
<dbReference type="CDD" id="cd13601">
    <property type="entry name" value="PBP2_TRAP_DctP1_3_4_like"/>
    <property type="match status" value="1"/>
</dbReference>
<dbReference type="NCBIfam" id="NF037995">
    <property type="entry name" value="TRAP_S1"/>
    <property type="match status" value="1"/>
</dbReference>
<evidence type="ECO:0000313" key="3">
    <source>
        <dbReference type="EMBL" id="GGA03987.1"/>
    </source>
</evidence>